<keyword evidence="2" id="KW-1185">Reference proteome</keyword>
<dbReference type="Proteomes" id="UP001501222">
    <property type="component" value="Unassembled WGS sequence"/>
</dbReference>
<sequence>MPGVCGGAGLLGVPVGGEAGGCGVLADGVSGGVGVRADGVKGGGVLFGGTSGTGWLVGAWDG</sequence>
<dbReference type="EMBL" id="BAABAA010000007">
    <property type="protein sequence ID" value="GAA3575659.1"/>
    <property type="molecule type" value="Genomic_DNA"/>
</dbReference>
<evidence type="ECO:0000313" key="1">
    <source>
        <dbReference type="EMBL" id="GAA3575659.1"/>
    </source>
</evidence>
<name>A0ABP6Y176_9ACTN</name>
<comment type="caution">
    <text evidence="1">The sequence shown here is derived from an EMBL/GenBank/DDBJ whole genome shotgun (WGS) entry which is preliminary data.</text>
</comment>
<proteinExistence type="predicted"/>
<gene>
    <name evidence="1" type="ORF">GCM10022235_51670</name>
</gene>
<evidence type="ECO:0000313" key="2">
    <source>
        <dbReference type="Proteomes" id="UP001501222"/>
    </source>
</evidence>
<protein>
    <submittedName>
        <fullName evidence="1">Uncharacterized protein</fullName>
    </submittedName>
</protein>
<organism evidence="1 2">
    <name type="scientific">Kribbella ginsengisoli</name>
    <dbReference type="NCBI Taxonomy" id="363865"/>
    <lineage>
        <taxon>Bacteria</taxon>
        <taxon>Bacillati</taxon>
        <taxon>Actinomycetota</taxon>
        <taxon>Actinomycetes</taxon>
        <taxon>Propionibacteriales</taxon>
        <taxon>Kribbellaceae</taxon>
        <taxon>Kribbella</taxon>
    </lineage>
</organism>
<accession>A0ABP6Y176</accession>
<reference evidence="2" key="1">
    <citation type="journal article" date="2019" name="Int. J. Syst. Evol. Microbiol.">
        <title>The Global Catalogue of Microorganisms (GCM) 10K type strain sequencing project: providing services to taxonomists for standard genome sequencing and annotation.</title>
        <authorList>
            <consortium name="The Broad Institute Genomics Platform"/>
            <consortium name="The Broad Institute Genome Sequencing Center for Infectious Disease"/>
            <person name="Wu L."/>
            <person name="Ma J."/>
        </authorList>
    </citation>
    <scope>NUCLEOTIDE SEQUENCE [LARGE SCALE GENOMIC DNA]</scope>
    <source>
        <strain evidence="2">JCM 16928</strain>
    </source>
</reference>